<protein>
    <submittedName>
        <fullName evidence="3">PH domain-containing protein</fullName>
    </submittedName>
</protein>
<dbReference type="Pfam" id="PF06713">
    <property type="entry name" value="bPH_4"/>
    <property type="match status" value="1"/>
</dbReference>
<reference evidence="3" key="1">
    <citation type="submission" date="2021-04" db="EMBL/GenBank/DDBJ databases">
        <title>Isolation and polyphasic classification of algal microorganism.</title>
        <authorList>
            <person name="Wang S."/>
        </authorList>
    </citation>
    <scope>NUCLEOTIDE SEQUENCE</scope>
    <source>
        <strain evidence="3">720a</strain>
    </source>
</reference>
<evidence type="ECO:0000259" key="2">
    <source>
        <dbReference type="Pfam" id="PF06713"/>
    </source>
</evidence>
<keyword evidence="1" id="KW-1133">Transmembrane helix</keyword>
<dbReference type="GO" id="GO:0030153">
    <property type="term" value="P:bacteriocin immunity"/>
    <property type="evidence" value="ECO:0007669"/>
    <property type="project" value="InterPro"/>
</dbReference>
<feature type="transmembrane region" description="Helical" evidence="1">
    <location>
        <begin position="9"/>
        <end position="27"/>
    </location>
</feature>
<organism evidence="3 4">
    <name type="scientific">Virgibacillus salarius</name>
    <dbReference type="NCBI Taxonomy" id="447199"/>
    <lineage>
        <taxon>Bacteria</taxon>
        <taxon>Bacillati</taxon>
        <taxon>Bacillota</taxon>
        <taxon>Bacilli</taxon>
        <taxon>Bacillales</taxon>
        <taxon>Bacillaceae</taxon>
        <taxon>Virgibacillus</taxon>
    </lineage>
</organism>
<evidence type="ECO:0000313" key="4">
    <source>
        <dbReference type="Proteomes" id="UP000675284"/>
    </source>
</evidence>
<dbReference type="Proteomes" id="UP000675284">
    <property type="component" value="Unassembled WGS sequence"/>
</dbReference>
<keyword evidence="1" id="KW-0472">Membrane</keyword>
<keyword evidence="4" id="KW-1185">Reference proteome</keyword>
<accession>A0A941IAP1</accession>
<feature type="domain" description="Uncharacterized protein YyaB-like PH" evidence="2">
    <location>
        <begin position="52"/>
        <end position="125"/>
    </location>
</feature>
<dbReference type="RefSeq" id="WP_026681581.1">
    <property type="nucleotide sequence ID" value="NZ_CP115959.1"/>
</dbReference>
<evidence type="ECO:0000313" key="3">
    <source>
        <dbReference type="EMBL" id="MBR7794490.1"/>
    </source>
</evidence>
<dbReference type="AlphaFoldDB" id="A0A941IAP1"/>
<proteinExistence type="predicted"/>
<dbReference type="EMBL" id="JAGSOT010000001">
    <property type="protein sequence ID" value="MBR7794490.1"/>
    <property type="molecule type" value="Genomic_DNA"/>
</dbReference>
<sequence>MYFPSKKDNWLALIIWGVTLLMGWQMITYKSVVSYIIGLLIICLLLWLWFGTGYKIEEGLIKIKSGPFRSTVKINEIKRLNATKNPLAGPALSIDRIEIIHRKYDIAIVSPKNVAEFIRVLLTENQYIQVDNNLSNDKNN</sequence>
<evidence type="ECO:0000256" key="1">
    <source>
        <dbReference type="SAM" id="Phobius"/>
    </source>
</evidence>
<gene>
    <name evidence="3" type="ORF">KCX74_00355</name>
</gene>
<feature type="transmembrane region" description="Helical" evidence="1">
    <location>
        <begin position="33"/>
        <end position="54"/>
    </location>
</feature>
<name>A0A941IAP1_9BACI</name>
<comment type="caution">
    <text evidence="3">The sequence shown here is derived from an EMBL/GenBank/DDBJ whole genome shotgun (WGS) entry which is preliminary data.</text>
</comment>
<dbReference type="InterPro" id="IPR009589">
    <property type="entry name" value="PH_YyaB-like"/>
</dbReference>
<keyword evidence="1" id="KW-0812">Transmembrane</keyword>